<comment type="subcellular location">
    <subcellularLocation>
        <location evidence="1">Secreted</location>
    </subcellularLocation>
</comment>
<name>A0AAD6YRK2_9AGAR</name>
<dbReference type="AlphaFoldDB" id="A0AAD6YRK2"/>
<evidence type="ECO:0000256" key="2">
    <source>
        <dbReference type="ARBA" id="ARBA00010421"/>
    </source>
</evidence>
<dbReference type="EMBL" id="JARJCW010000003">
    <property type="protein sequence ID" value="KAJ7227120.1"/>
    <property type="molecule type" value="Genomic_DNA"/>
</dbReference>
<dbReference type="SUPFAM" id="SSF50685">
    <property type="entry name" value="Barwin-like endoglucanases"/>
    <property type="match status" value="1"/>
</dbReference>
<protein>
    <submittedName>
        <fullName evidence="5">Immunomodulatory protein</fullName>
    </submittedName>
</protein>
<dbReference type="GO" id="GO:0005576">
    <property type="term" value="C:extracellular region"/>
    <property type="evidence" value="ECO:0007669"/>
    <property type="project" value="UniProtKB-SubCell"/>
</dbReference>
<keyword evidence="4" id="KW-0732">Signal</keyword>
<evidence type="ECO:0000256" key="1">
    <source>
        <dbReference type="ARBA" id="ARBA00004613"/>
    </source>
</evidence>
<keyword evidence="3" id="KW-0964">Secreted</keyword>
<feature type="chain" id="PRO_5042147825" evidence="4">
    <location>
        <begin position="23"/>
        <end position="148"/>
    </location>
</feature>
<accession>A0AAD6YRK2</accession>
<sequence length="148" mass="15145">MKLPGLAFVSLSLLVAPLGAVADTVAFDQTYDNGANSMDIVACSNGLNGLITRFGFEKFSDIPRFPLIGAAGAVEGFNSTNCGTCWQLTFTNASGAKKTIDILAIDHAGAGTFNVALAAMNTLTGNQAVQLGRVNVVSTQVAASVCGL</sequence>
<dbReference type="Proteomes" id="UP001219525">
    <property type="component" value="Unassembled WGS sequence"/>
</dbReference>
<dbReference type="InterPro" id="IPR036908">
    <property type="entry name" value="RlpA-like_sf"/>
</dbReference>
<evidence type="ECO:0000256" key="3">
    <source>
        <dbReference type="ARBA" id="ARBA00022525"/>
    </source>
</evidence>
<dbReference type="Gene3D" id="2.40.40.10">
    <property type="entry name" value="RlpA-like domain"/>
    <property type="match status" value="1"/>
</dbReference>
<evidence type="ECO:0000313" key="6">
    <source>
        <dbReference type="Proteomes" id="UP001219525"/>
    </source>
</evidence>
<comment type="caution">
    <text evidence="5">The sequence shown here is derived from an EMBL/GenBank/DDBJ whole genome shotgun (WGS) entry which is preliminary data.</text>
</comment>
<reference evidence="5" key="1">
    <citation type="submission" date="2023-03" db="EMBL/GenBank/DDBJ databases">
        <title>Massive genome expansion in bonnet fungi (Mycena s.s.) driven by repeated elements and novel gene families across ecological guilds.</title>
        <authorList>
            <consortium name="Lawrence Berkeley National Laboratory"/>
            <person name="Harder C.B."/>
            <person name="Miyauchi S."/>
            <person name="Viragh M."/>
            <person name="Kuo A."/>
            <person name="Thoen E."/>
            <person name="Andreopoulos B."/>
            <person name="Lu D."/>
            <person name="Skrede I."/>
            <person name="Drula E."/>
            <person name="Henrissat B."/>
            <person name="Morin E."/>
            <person name="Kohler A."/>
            <person name="Barry K."/>
            <person name="LaButti K."/>
            <person name="Morin E."/>
            <person name="Salamov A."/>
            <person name="Lipzen A."/>
            <person name="Mereny Z."/>
            <person name="Hegedus B."/>
            <person name="Baldrian P."/>
            <person name="Stursova M."/>
            <person name="Weitz H."/>
            <person name="Taylor A."/>
            <person name="Grigoriev I.V."/>
            <person name="Nagy L.G."/>
            <person name="Martin F."/>
            <person name="Kauserud H."/>
        </authorList>
    </citation>
    <scope>NUCLEOTIDE SEQUENCE</scope>
    <source>
        <strain evidence="5">9144</strain>
    </source>
</reference>
<keyword evidence="6" id="KW-1185">Reference proteome</keyword>
<proteinExistence type="inferred from homology"/>
<dbReference type="Pfam" id="PF07249">
    <property type="entry name" value="Cerato-platanin"/>
    <property type="match status" value="1"/>
</dbReference>
<comment type="similarity">
    <text evidence="2">Belongs to the cerato-platanin family.</text>
</comment>
<dbReference type="InterPro" id="IPR010829">
    <property type="entry name" value="Cerato-platanin"/>
</dbReference>
<gene>
    <name evidence="5" type="ORF">GGX14DRAFT_418252</name>
</gene>
<evidence type="ECO:0000313" key="5">
    <source>
        <dbReference type="EMBL" id="KAJ7227120.1"/>
    </source>
</evidence>
<feature type="signal peptide" evidence="4">
    <location>
        <begin position="1"/>
        <end position="22"/>
    </location>
</feature>
<dbReference type="CDD" id="cd22778">
    <property type="entry name" value="DPBB_CEPL-like"/>
    <property type="match status" value="1"/>
</dbReference>
<organism evidence="5 6">
    <name type="scientific">Mycena pura</name>
    <dbReference type="NCBI Taxonomy" id="153505"/>
    <lineage>
        <taxon>Eukaryota</taxon>
        <taxon>Fungi</taxon>
        <taxon>Dikarya</taxon>
        <taxon>Basidiomycota</taxon>
        <taxon>Agaricomycotina</taxon>
        <taxon>Agaricomycetes</taxon>
        <taxon>Agaricomycetidae</taxon>
        <taxon>Agaricales</taxon>
        <taxon>Marasmiineae</taxon>
        <taxon>Mycenaceae</taxon>
        <taxon>Mycena</taxon>
    </lineage>
</organism>
<evidence type="ECO:0000256" key="4">
    <source>
        <dbReference type="SAM" id="SignalP"/>
    </source>
</evidence>